<feature type="chain" id="PRO_5020404869" description="DUF239 domain-containing protein" evidence="2">
    <location>
        <begin position="19"/>
        <end position="369"/>
    </location>
</feature>
<organism evidence="3 4">
    <name type="scientific">Sapientia aquatica</name>
    <dbReference type="NCBI Taxonomy" id="1549640"/>
    <lineage>
        <taxon>Bacteria</taxon>
        <taxon>Pseudomonadati</taxon>
        <taxon>Pseudomonadota</taxon>
        <taxon>Betaproteobacteria</taxon>
        <taxon>Burkholderiales</taxon>
        <taxon>Oxalobacteraceae</taxon>
        <taxon>Sapientia</taxon>
    </lineage>
</organism>
<feature type="compositionally biased region" description="Low complexity" evidence="1">
    <location>
        <begin position="62"/>
        <end position="81"/>
    </location>
</feature>
<dbReference type="EMBL" id="SMYL01000030">
    <property type="protein sequence ID" value="TDK58984.1"/>
    <property type="molecule type" value="Genomic_DNA"/>
</dbReference>
<dbReference type="Proteomes" id="UP000294829">
    <property type="component" value="Unassembled WGS sequence"/>
</dbReference>
<name>A0A4R5VNL4_9BURK</name>
<evidence type="ECO:0008006" key="5">
    <source>
        <dbReference type="Google" id="ProtNLM"/>
    </source>
</evidence>
<keyword evidence="2" id="KW-0732">Signal</keyword>
<protein>
    <recommendedName>
        <fullName evidence="5">DUF239 domain-containing protein</fullName>
    </recommendedName>
</protein>
<sequence>MKNVCGVLIIGLSLCLSACGGSGGGSSNSGTTGATLSTPTPSVNSSSPTATSTAPPTPTAPTTPATSTTPLAPSAPAAPVAPAAPAPAAPAPSAPTASTNLPATYPAFMPPFPKLISYNSKADVIKNPVVIPVFFPSTPDQANTVKFLQKATSDANWTALARYGVGAATVGQAVNVSQNPPAKISTAEISQFVQNNAATWTTLHGSEIFMLYYPTSTQITDNPGSGYHSSTTQTSPVVFGVIPYSSLMEDAYLQYHELVEAATDPLGGGIYLLDRDDISYSSFGMGTEIGDMCVLSDFYYSAEFGTSMKSVWSNQRIASGQSPCAASSGSLDMFGAVPNMPTSFKETSPIPNPAALKYEWSDSNPTWGE</sequence>
<feature type="region of interest" description="Disordered" evidence="1">
    <location>
        <begin position="22"/>
        <end position="96"/>
    </location>
</feature>
<keyword evidence="4" id="KW-1185">Reference proteome</keyword>
<evidence type="ECO:0000256" key="1">
    <source>
        <dbReference type="SAM" id="MobiDB-lite"/>
    </source>
</evidence>
<gene>
    <name evidence="3" type="ORF">E2I14_19030</name>
</gene>
<evidence type="ECO:0000313" key="4">
    <source>
        <dbReference type="Proteomes" id="UP000294829"/>
    </source>
</evidence>
<comment type="caution">
    <text evidence="3">The sequence shown here is derived from an EMBL/GenBank/DDBJ whole genome shotgun (WGS) entry which is preliminary data.</text>
</comment>
<evidence type="ECO:0000313" key="3">
    <source>
        <dbReference type="EMBL" id="TDK58984.1"/>
    </source>
</evidence>
<accession>A0A4R5VNL4</accession>
<proteinExistence type="predicted"/>
<dbReference type="AlphaFoldDB" id="A0A4R5VNL4"/>
<evidence type="ECO:0000256" key="2">
    <source>
        <dbReference type="SAM" id="SignalP"/>
    </source>
</evidence>
<feature type="compositionally biased region" description="Low complexity" evidence="1">
    <location>
        <begin position="28"/>
        <end position="54"/>
    </location>
</feature>
<feature type="compositionally biased region" description="Pro residues" evidence="1">
    <location>
        <begin position="82"/>
        <end position="93"/>
    </location>
</feature>
<feature type="signal peptide" evidence="2">
    <location>
        <begin position="1"/>
        <end position="18"/>
    </location>
</feature>
<reference evidence="3 4" key="1">
    <citation type="submission" date="2019-03" db="EMBL/GenBank/DDBJ databases">
        <title>Sapientia aquatica gen. nov., sp. nov., isolated from a crater lake.</title>
        <authorList>
            <person name="Felfoldi T."/>
            <person name="Szabo A."/>
            <person name="Toth E."/>
            <person name="Schumann P."/>
            <person name="Keki Z."/>
            <person name="Marialigeti K."/>
            <person name="Mathe I."/>
        </authorList>
    </citation>
    <scope>NUCLEOTIDE SEQUENCE [LARGE SCALE GENOMIC DNA]</scope>
    <source>
        <strain evidence="3 4">SA-152</strain>
    </source>
</reference>